<dbReference type="EnsemblMetazoa" id="GBRI044280-RA">
    <property type="protein sequence ID" value="GBRI044280-PA"/>
    <property type="gene ID" value="GBRI044280"/>
</dbReference>
<dbReference type="Gene3D" id="3.40.50.720">
    <property type="entry name" value="NAD(P)-binding Rossmann-like Domain"/>
    <property type="match status" value="1"/>
</dbReference>
<reference evidence="2" key="1">
    <citation type="submission" date="2014-03" db="EMBL/GenBank/DDBJ databases">
        <authorList>
            <person name="Aksoy S."/>
            <person name="Warren W."/>
            <person name="Wilson R.K."/>
        </authorList>
    </citation>
    <scope>NUCLEOTIDE SEQUENCE [LARGE SCALE GENOMIC DNA]</scope>
    <source>
        <strain evidence="2">IAEA</strain>
    </source>
</reference>
<sequence length="153" mass="17010">MFIESLKDRTLDQQCTVTRPGVSSIAASYAVELFVSLLHQPLKELTPAYYATTTTKDAIGNTSDIPEGLLGIIPHSIRGSLFNYENILPATKKFTQCIACSEKVVEAFRAEGDSFLFKVFETSTYLTNLTGISEYERINNEIIDLESDLELSD</sequence>
<evidence type="ECO:0000313" key="2">
    <source>
        <dbReference type="Proteomes" id="UP000091820"/>
    </source>
</evidence>
<evidence type="ECO:0000313" key="1">
    <source>
        <dbReference type="EnsemblMetazoa" id="GBRI044280-PA"/>
    </source>
</evidence>
<accession>A0A1A9X4S5</accession>
<evidence type="ECO:0008006" key="3">
    <source>
        <dbReference type="Google" id="ProtNLM"/>
    </source>
</evidence>
<protein>
    <recommendedName>
        <fullName evidence="3">THIF-type NAD/FAD binding fold domain-containing protein</fullName>
    </recommendedName>
</protein>
<proteinExistence type="predicted"/>
<reference evidence="1" key="2">
    <citation type="submission" date="2020-05" db="UniProtKB">
        <authorList>
            <consortium name="EnsemblMetazoa"/>
        </authorList>
    </citation>
    <scope>IDENTIFICATION</scope>
    <source>
        <strain evidence="1">IAEA</strain>
    </source>
</reference>
<organism evidence="1 2">
    <name type="scientific">Glossina brevipalpis</name>
    <dbReference type="NCBI Taxonomy" id="37001"/>
    <lineage>
        <taxon>Eukaryota</taxon>
        <taxon>Metazoa</taxon>
        <taxon>Ecdysozoa</taxon>
        <taxon>Arthropoda</taxon>
        <taxon>Hexapoda</taxon>
        <taxon>Insecta</taxon>
        <taxon>Pterygota</taxon>
        <taxon>Neoptera</taxon>
        <taxon>Endopterygota</taxon>
        <taxon>Diptera</taxon>
        <taxon>Brachycera</taxon>
        <taxon>Muscomorpha</taxon>
        <taxon>Hippoboscoidea</taxon>
        <taxon>Glossinidae</taxon>
        <taxon>Glossina</taxon>
    </lineage>
</organism>
<dbReference type="STRING" id="37001.A0A1A9X4S5"/>
<name>A0A1A9X4S5_9MUSC</name>
<dbReference type="VEuPathDB" id="VectorBase:GBRI044280"/>
<keyword evidence="2" id="KW-1185">Reference proteome</keyword>
<dbReference type="AlphaFoldDB" id="A0A1A9X4S5"/>
<dbReference type="Proteomes" id="UP000091820">
    <property type="component" value="Unassembled WGS sequence"/>
</dbReference>